<dbReference type="EMBL" id="JAIWYP010000012">
    <property type="protein sequence ID" value="KAH3731214.1"/>
    <property type="molecule type" value="Genomic_DNA"/>
</dbReference>
<reference evidence="3" key="1">
    <citation type="journal article" date="2019" name="bioRxiv">
        <title>The Genome of the Zebra Mussel, Dreissena polymorpha: A Resource for Invasive Species Research.</title>
        <authorList>
            <person name="McCartney M.A."/>
            <person name="Auch B."/>
            <person name="Kono T."/>
            <person name="Mallez S."/>
            <person name="Zhang Y."/>
            <person name="Obille A."/>
            <person name="Becker A."/>
            <person name="Abrahante J.E."/>
            <person name="Garbe J."/>
            <person name="Badalamenti J.P."/>
            <person name="Herman A."/>
            <person name="Mangelson H."/>
            <person name="Liachko I."/>
            <person name="Sullivan S."/>
            <person name="Sone E.D."/>
            <person name="Koren S."/>
            <person name="Silverstein K.A.T."/>
            <person name="Beckman K.B."/>
            <person name="Gohl D.M."/>
        </authorList>
    </citation>
    <scope>NUCLEOTIDE SEQUENCE</scope>
    <source>
        <strain evidence="3">Duluth1</strain>
        <tissue evidence="3">Whole animal</tissue>
    </source>
</reference>
<proteinExistence type="predicted"/>
<feature type="compositionally biased region" description="Basic and acidic residues" evidence="1">
    <location>
        <begin position="114"/>
        <end position="129"/>
    </location>
</feature>
<feature type="region of interest" description="Disordered" evidence="1">
    <location>
        <begin position="114"/>
        <end position="134"/>
    </location>
</feature>
<gene>
    <name evidence="3" type="ORF">DPMN_057222</name>
</gene>
<feature type="compositionally biased region" description="Low complexity" evidence="1">
    <location>
        <begin position="950"/>
        <end position="983"/>
    </location>
</feature>
<dbReference type="Proteomes" id="UP000828390">
    <property type="component" value="Unassembled WGS sequence"/>
</dbReference>
<comment type="caution">
    <text evidence="3">The sequence shown here is derived from an EMBL/GenBank/DDBJ whole genome shotgun (WGS) entry which is preliminary data.</text>
</comment>
<organism evidence="3 4">
    <name type="scientific">Dreissena polymorpha</name>
    <name type="common">Zebra mussel</name>
    <name type="synonym">Mytilus polymorpha</name>
    <dbReference type="NCBI Taxonomy" id="45954"/>
    <lineage>
        <taxon>Eukaryota</taxon>
        <taxon>Metazoa</taxon>
        <taxon>Spiralia</taxon>
        <taxon>Lophotrochozoa</taxon>
        <taxon>Mollusca</taxon>
        <taxon>Bivalvia</taxon>
        <taxon>Autobranchia</taxon>
        <taxon>Heteroconchia</taxon>
        <taxon>Euheterodonta</taxon>
        <taxon>Imparidentia</taxon>
        <taxon>Neoheterodontei</taxon>
        <taxon>Myida</taxon>
        <taxon>Dreissenoidea</taxon>
        <taxon>Dreissenidae</taxon>
        <taxon>Dreissena</taxon>
    </lineage>
</organism>
<feature type="transmembrane region" description="Helical" evidence="2">
    <location>
        <begin position="1144"/>
        <end position="1169"/>
    </location>
</feature>
<evidence type="ECO:0000313" key="4">
    <source>
        <dbReference type="Proteomes" id="UP000828390"/>
    </source>
</evidence>
<sequence>MLANTGSYNKEVTQSRSDIAKPSLNLRNIVDTKCSSSGHFETEGNRSVDDFFGTLSESPSENSMSGMADEDHLSCTDRKFPVEMHDASCQTLTDLPLYISTRTNHSGVLNETHEAVTTEHEGKPRDTRDASNQTDEIECCGQELRYKPNNGQNGHDIGCEIESESKYRKIMPESNEMVGKESEFKSRTTVVPNPNEVAIQTPLSAGLVLIISPMSVIQTGTVTTSAVSVVLKSLDSPVSFLKVAGLEVIPSVQQLSTLDQVNYRNIYSTSTMLSVPYLSAPKTVPGENNPLTFPDPGIFSNQVCGTLTSNELKCVNSLHGPVFSLLPLNYYANKRPATLAGSAAFSDVSASIPPAHLFSGFNYRYSDQLPSMSYLQPSTHPLGTVKQSNNYIVGTNHASVATPCIPPMHQVLSNSSIPPINNFCTVNSPLFKTSLLSAVSQDITPVTVRPFECISPSQPIPVSHLAVQSNFASVMSVFTNPLSNPFNVVAPKTSCLTSAVCSRPLFTNPKHPFVSNLSSIRHDNVAKNTSNFVPKVFGPSLPSYNHSKSNSARLNCQTFQQSNSPLFSCNRPVVSFGPFSKSDSLRQNYFIPQQMGTDPSVLQPHWPFSKSSNIPQNQSSVIVGTKAFSSPHYCSNKKVYNGKVFGLSSPCQNFQTVMPMTIFRFHSPTPVKMLCSGGIFEVGKQPPVDDIVMEDPSIDCGKDVAGGAEKSVEEFIKFGKKVTFSTQTEREYKTAQKSVLKTRTKEMVTAFGSASMDCEGDDPDEVCSSTSHLSQPRPNKATSAVFGGQKDFCDLESGVVLDKKSFSSISTSFNSIGADKVAALPIGNALLNVMKETTACKGQLLGGSTQLPVHVMPQAPLVVSCVSSDANRVQSGVFRFTAVPVTTHSVIKLTLMPEKVNSTETKKKPNTYVSAFCGKPELKKKNADISKESLTAFSQELITQSSSMNSAHATERSSSSVSSSSSATSDTSGSSSSTSCSSDSDSYHSLLHSSSSTEDADGMDVAADVFIKRDDTPSTFVSAFSGKGNRSWNALPSAERDCLELHDIVHVVQEHMVQLISIKCHAYEVGEGMCDQEGLWGMYWHSTLDNLEFSSSFVTSPWIIHWPSFLFGIFSTIFSFLFLASLIFYIICSTHNIFCFVKSFLFGFICSSINSFCFVISFPFVHAVVNHGYI</sequence>
<evidence type="ECO:0000256" key="1">
    <source>
        <dbReference type="SAM" id="MobiDB-lite"/>
    </source>
</evidence>
<protein>
    <submittedName>
        <fullName evidence="3">Uncharacterized protein</fullName>
    </submittedName>
</protein>
<accession>A0A9D4HTY8</accession>
<evidence type="ECO:0000313" key="3">
    <source>
        <dbReference type="EMBL" id="KAH3731214.1"/>
    </source>
</evidence>
<keyword evidence="2" id="KW-0812">Transmembrane</keyword>
<keyword evidence="2" id="KW-0472">Membrane</keyword>
<keyword evidence="4" id="KW-1185">Reference proteome</keyword>
<name>A0A9D4HTY8_DREPO</name>
<evidence type="ECO:0000256" key="2">
    <source>
        <dbReference type="SAM" id="Phobius"/>
    </source>
</evidence>
<reference evidence="3" key="2">
    <citation type="submission" date="2020-11" db="EMBL/GenBank/DDBJ databases">
        <authorList>
            <person name="McCartney M.A."/>
            <person name="Auch B."/>
            <person name="Kono T."/>
            <person name="Mallez S."/>
            <person name="Becker A."/>
            <person name="Gohl D.M."/>
            <person name="Silverstein K.A.T."/>
            <person name="Koren S."/>
            <person name="Bechman K.B."/>
            <person name="Herman A."/>
            <person name="Abrahante J.E."/>
            <person name="Garbe J."/>
        </authorList>
    </citation>
    <scope>NUCLEOTIDE SEQUENCE</scope>
    <source>
        <strain evidence="3">Duluth1</strain>
        <tissue evidence="3">Whole animal</tissue>
    </source>
</reference>
<dbReference type="AlphaFoldDB" id="A0A9D4HTY8"/>
<feature type="transmembrane region" description="Helical" evidence="2">
    <location>
        <begin position="1109"/>
        <end position="1132"/>
    </location>
</feature>
<keyword evidence="2" id="KW-1133">Transmembrane helix</keyword>
<feature type="region of interest" description="Disordered" evidence="1">
    <location>
        <begin position="945"/>
        <end position="983"/>
    </location>
</feature>